<protein>
    <submittedName>
        <fullName evidence="1">P23 chaperone protein wos2</fullName>
    </submittedName>
</protein>
<keyword evidence="2" id="KW-1185">Reference proteome</keyword>
<comment type="caution">
    <text evidence="1">The sequence shown here is derived from an EMBL/GenBank/DDBJ whole genome shotgun (WGS) entry which is preliminary data.</text>
</comment>
<dbReference type="EMBL" id="QTSX02001455">
    <property type="protein sequence ID" value="KAJ9081864.1"/>
    <property type="molecule type" value="Genomic_DNA"/>
</dbReference>
<gene>
    <name evidence="1" type="primary">wos2_1</name>
    <name evidence="1" type="ORF">DSO57_1010534</name>
</gene>
<dbReference type="Proteomes" id="UP001165960">
    <property type="component" value="Unassembled WGS sequence"/>
</dbReference>
<evidence type="ECO:0000313" key="2">
    <source>
        <dbReference type="Proteomes" id="UP001165960"/>
    </source>
</evidence>
<evidence type="ECO:0000313" key="1">
    <source>
        <dbReference type="EMBL" id="KAJ9081864.1"/>
    </source>
</evidence>
<accession>A0ACC2U4C0</accession>
<proteinExistence type="predicted"/>
<sequence length="186" mass="21283">MSATVLLPEVLWAQTDKLIYLTVKVADLKKEETNFLPSSVKFLGSTEDKTYGFELDLYDEYDVEGSRKSFTAQRIFLVLKKRDDAQEYWPRLQKAGKKPTYLKIDFSRWRDEDDEDTKEVDSGLMDFGNDMPDMGGDYSDEDVSEEEGEGEEGEALPNYKTVDEAMEHIKTESDKLTEATGEKTAE</sequence>
<name>A0ACC2U4C0_9FUNG</name>
<organism evidence="1 2">
    <name type="scientific">Entomophthora muscae</name>
    <dbReference type="NCBI Taxonomy" id="34485"/>
    <lineage>
        <taxon>Eukaryota</taxon>
        <taxon>Fungi</taxon>
        <taxon>Fungi incertae sedis</taxon>
        <taxon>Zoopagomycota</taxon>
        <taxon>Entomophthoromycotina</taxon>
        <taxon>Entomophthoromycetes</taxon>
        <taxon>Entomophthorales</taxon>
        <taxon>Entomophthoraceae</taxon>
        <taxon>Entomophthora</taxon>
    </lineage>
</organism>
<reference evidence="1" key="1">
    <citation type="submission" date="2022-04" db="EMBL/GenBank/DDBJ databases">
        <title>Genome of the entomopathogenic fungus Entomophthora muscae.</title>
        <authorList>
            <person name="Elya C."/>
            <person name="Lovett B.R."/>
            <person name="Lee E."/>
            <person name="Macias A.M."/>
            <person name="Hajek A.E."/>
            <person name="De Bivort B.L."/>
            <person name="Kasson M.T."/>
            <person name="De Fine Licht H.H."/>
            <person name="Stajich J.E."/>
        </authorList>
    </citation>
    <scope>NUCLEOTIDE SEQUENCE</scope>
    <source>
        <strain evidence="1">Berkeley</strain>
    </source>
</reference>